<dbReference type="Proteomes" id="UP000290288">
    <property type="component" value="Unassembled WGS sequence"/>
</dbReference>
<dbReference type="OrthoDB" id="3259294at2759"/>
<feature type="region of interest" description="Disordered" evidence="1">
    <location>
        <begin position="1"/>
        <end position="22"/>
    </location>
</feature>
<sequence>MYDTFSRNHAANPDSDDRKPGHAARRMIVRIVNSLSAKMEIGAPMAALYLLKNPDHYASHDFRVFYWKNYVNHVELEWRRLIDNGDPDLVGYQPTAGDREDVGVTRLDNLNPDILNLPEEDGDENVQMSKAGDRERQLQIMENFNIRYECYDARDDFGAVFKAATTGAADGDADQSGDEGEPANYFEDALDDDLEFLPGPQAASLEMSNVQSRKALQMAGMRLPESSTHSVNDFALPRIAIHGNVTAFAWKQLIKAEQNRLWNQRFAALPAPDGFASRNLAVKNDAYIMPASYLTKQFVPSIPEWRSVIDRIAKDFTLNDEQNKAFKIVANHATCIVPDQLLMYLGGMGEVNLTDLFCSDPPEQLLLSLGVPRITRSLG</sequence>
<reference evidence="2 3" key="1">
    <citation type="submission" date="2019-01" db="EMBL/GenBank/DDBJ databases">
        <title>Draft genome sequence of Psathyrella aberdarensis IHI B618.</title>
        <authorList>
            <person name="Buettner E."/>
            <person name="Kellner H."/>
        </authorList>
    </citation>
    <scope>NUCLEOTIDE SEQUENCE [LARGE SCALE GENOMIC DNA]</scope>
    <source>
        <strain evidence="2 3">IHI B618</strain>
    </source>
</reference>
<organism evidence="2 3">
    <name type="scientific">Candolleomyces aberdarensis</name>
    <dbReference type="NCBI Taxonomy" id="2316362"/>
    <lineage>
        <taxon>Eukaryota</taxon>
        <taxon>Fungi</taxon>
        <taxon>Dikarya</taxon>
        <taxon>Basidiomycota</taxon>
        <taxon>Agaricomycotina</taxon>
        <taxon>Agaricomycetes</taxon>
        <taxon>Agaricomycetidae</taxon>
        <taxon>Agaricales</taxon>
        <taxon>Agaricineae</taxon>
        <taxon>Psathyrellaceae</taxon>
        <taxon>Candolleomyces</taxon>
    </lineage>
</organism>
<protein>
    <submittedName>
        <fullName evidence="2">Uncharacterized protein</fullName>
    </submittedName>
</protein>
<proteinExistence type="predicted"/>
<comment type="caution">
    <text evidence="2">The sequence shown here is derived from an EMBL/GenBank/DDBJ whole genome shotgun (WGS) entry which is preliminary data.</text>
</comment>
<evidence type="ECO:0000313" key="3">
    <source>
        <dbReference type="Proteomes" id="UP000290288"/>
    </source>
</evidence>
<evidence type="ECO:0000256" key="1">
    <source>
        <dbReference type="SAM" id="MobiDB-lite"/>
    </source>
</evidence>
<dbReference type="STRING" id="2316362.A0A4Q2DCD5"/>
<accession>A0A4Q2DCD5</accession>
<name>A0A4Q2DCD5_9AGAR</name>
<dbReference type="EMBL" id="SDEE01000460">
    <property type="protein sequence ID" value="RXW16234.1"/>
    <property type="molecule type" value="Genomic_DNA"/>
</dbReference>
<keyword evidence="3" id="KW-1185">Reference proteome</keyword>
<gene>
    <name evidence="2" type="ORF">EST38_g9620</name>
</gene>
<evidence type="ECO:0000313" key="2">
    <source>
        <dbReference type="EMBL" id="RXW16234.1"/>
    </source>
</evidence>
<dbReference type="AlphaFoldDB" id="A0A4Q2DCD5"/>